<proteinExistence type="predicted"/>
<dbReference type="Proteomes" id="UP000596660">
    <property type="component" value="Unplaced"/>
</dbReference>
<reference evidence="2" key="2">
    <citation type="submission" date="2021-03" db="UniProtKB">
        <authorList>
            <consortium name="EnsemblPlants"/>
        </authorList>
    </citation>
    <scope>IDENTIFICATION</scope>
</reference>
<keyword evidence="3" id="KW-1185">Reference proteome</keyword>
<dbReference type="PANTHER" id="PTHR31210:SF68">
    <property type="entry name" value="OS06G0727800 PROTEIN"/>
    <property type="match status" value="1"/>
</dbReference>
<keyword evidence="1" id="KW-1133">Transmembrane helix</keyword>
<reference evidence="2" key="1">
    <citation type="journal article" date="2017" name="Nature">
        <title>The genome of Chenopodium quinoa.</title>
        <authorList>
            <person name="Jarvis D.E."/>
            <person name="Ho Y.S."/>
            <person name="Lightfoot D.J."/>
            <person name="Schmoeckel S.M."/>
            <person name="Li B."/>
            <person name="Borm T.J.A."/>
            <person name="Ohyanagi H."/>
            <person name="Mineta K."/>
            <person name="Michell C.T."/>
            <person name="Saber N."/>
            <person name="Kharbatia N.M."/>
            <person name="Rupper R.R."/>
            <person name="Sharp A.R."/>
            <person name="Dally N."/>
            <person name="Boughton B.A."/>
            <person name="Woo Y.H."/>
            <person name="Gao G."/>
            <person name="Schijlen E.G.W.M."/>
            <person name="Guo X."/>
            <person name="Momin A.A."/>
            <person name="Negrao S."/>
            <person name="Al-Babili S."/>
            <person name="Gehring C."/>
            <person name="Roessner U."/>
            <person name="Jung C."/>
            <person name="Murphy K."/>
            <person name="Arold S.T."/>
            <person name="Gojobori T."/>
            <person name="van der Linden C.G."/>
            <person name="van Loo E.N."/>
            <person name="Jellen E.N."/>
            <person name="Maughan P.J."/>
            <person name="Tester M."/>
        </authorList>
    </citation>
    <scope>NUCLEOTIDE SEQUENCE [LARGE SCALE GENOMIC DNA]</scope>
    <source>
        <strain evidence="2">cv. PI 614886</strain>
    </source>
</reference>
<dbReference type="Pfam" id="PF05212">
    <property type="entry name" value="DUF707"/>
    <property type="match status" value="1"/>
</dbReference>
<dbReference type="AlphaFoldDB" id="A0A803L0U8"/>
<sequence length="169" mass="19481">MVTRRLPNEFSRPILITFTAMVIGYVIGTYVTFLISASTFNTSKYIPVAFLSSEPNDQNHMLHDSKMPFRVETIPRGAESLPSGIIASQSDFYLRRLWGNPDEDVMRKPKYLVTFTVGIDMKDNIDVAVKKFSDDFSIMLFHYDGKTSDWDQFEWSKRAIHVNVLKQTK</sequence>
<evidence type="ECO:0000313" key="3">
    <source>
        <dbReference type="Proteomes" id="UP000596660"/>
    </source>
</evidence>
<accession>A0A803L0U8</accession>
<keyword evidence="1" id="KW-0812">Transmembrane</keyword>
<dbReference type="EnsemblPlants" id="AUR62005486-RA">
    <property type="protein sequence ID" value="AUR62005486-RA:cds"/>
    <property type="gene ID" value="AUR62005486"/>
</dbReference>
<keyword evidence="1" id="KW-0472">Membrane</keyword>
<evidence type="ECO:0000313" key="2">
    <source>
        <dbReference type="EnsemblPlants" id="AUR62005486-RA:cds"/>
    </source>
</evidence>
<dbReference type="InterPro" id="IPR007877">
    <property type="entry name" value="DUF707"/>
</dbReference>
<dbReference type="PANTHER" id="PTHR31210">
    <property type="entry name" value="OS06G0731900 PROTEIN"/>
    <property type="match status" value="1"/>
</dbReference>
<feature type="transmembrane region" description="Helical" evidence="1">
    <location>
        <begin position="14"/>
        <end position="35"/>
    </location>
</feature>
<evidence type="ECO:0000256" key="1">
    <source>
        <dbReference type="SAM" id="Phobius"/>
    </source>
</evidence>
<organism evidence="2 3">
    <name type="scientific">Chenopodium quinoa</name>
    <name type="common">Quinoa</name>
    <dbReference type="NCBI Taxonomy" id="63459"/>
    <lineage>
        <taxon>Eukaryota</taxon>
        <taxon>Viridiplantae</taxon>
        <taxon>Streptophyta</taxon>
        <taxon>Embryophyta</taxon>
        <taxon>Tracheophyta</taxon>
        <taxon>Spermatophyta</taxon>
        <taxon>Magnoliopsida</taxon>
        <taxon>eudicotyledons</taxon>
        <taxon>Gunneridae</taxon>
        <taxon>Pentapetalae</taxon>
        <taxon>Caryophyllales</taxon>
        <taxon>Chenopodiaceae</taxon>
        <taxon>Chenopodioideae</taxon>
        <taxon>Atripliceae</taxon>
        <taxon>Chenopodium</taxon>
    </lineage>
</organism>
<name>A0A803L0U8_CHEQI</name>
<dbReference type="Gramene" id="AUR62005486-RA">
    <property type="protein sequence ID" value="AUR62005486-RA:cds"/>
    <property type="gene ID" value="AUR62005486"/>
</dbReference>
<protein>
    <submittedName>
        <fullName evidence="2">Uncharacterized protein</fullName>
    </submittedName>
</protein>